<proteinExistence type="predicted"/>
<evidence type="ECO:0000313" key="4">
    <source>
        <dbReference type="EMBL" id="MBU3029631.1"/>
    </source>
</evidence>
<dbReference type="EMBL" id="JAHKNG010000006">
    <property type="protein sequence ID" value="MBU3029631.1"/>
    <property type="molecule type" value="Genomic_DNA"/>
</dbReference>
<dbReference type="Pfam" id="PF00583">
    <property type="entry name" value="Acetyltransf_1"/>
    <property type="match status" value="1"/>
</dbReference>
<dbReference type="PANTHER" id="PTHR43877">
    <property type="entry name" value="AMINOALKYLPHOSPHONATE N-ACETYLTRANSFERASE-RELATED-RELATED"/>
    <property type="match status" value="1"/>
</dbReference>
<keyword evidence="2 4" id="KW-0012">Acyltransferase</keyword>
<name>A0ABS6AJS1_9RHOB</name>
<evidence type="ECO:0000256" key="1">
    <source>
        <dbReference type="ARBA" id="ARBA00022679"/>
    </source>
</evidence>
<dbReference type="InterPro" id="IPR000182">
    <property type="entry name" value="GNAT_dom"/>
</dbReference>
<evidence type="ECO:0000256" key="2">
    <source>
        <dbReference type="ARBA" id="ARBA00023315"/>
    </source>
</evidence>
<accession>A0ABS6AJS1</accession>
<reference evidence="4" key="1">
    <citation type="submission" date="2021-06" db="EMBL/GenBank/DDBJ databases">
        <title>Paracoccus bacterium XHP0099 sp. nov., isolated from the surface waters of the Yellow Sea.</title>
        <authorList>
            <person name="Xue H."/>
            <person name="Zhang D."/>
        </authorList>
    </citation>
    <scope>NUCLEOTIDE SEQUENCE</scope>
    <source>
        <strain evidence="4">XHP0099</strain>
    </source>
</reference>
<comment type="caution">
    <text evidence="4">The sequence shown here is derived from an EMBL/GenBank/DDBJ whole genome shotgun (WGS) entry which is preliminary data.</text>
</comment>
<dbReference type="EC" id="2.3.1.-" evidence="4"/>
<dbReference type="GO" id="GO:0016746">
    <property type="term" value="F:acyltransferase activity"/>
    <property type="evidence" value="ECO:0007669"/>
    <property type="project" value="UniProtKB-KW"/>
</dbReference>
<dbReference type="PANTHER" id="PTHR43877:SF2">
    <property type="entry name" value="AMINOALKYLPHOSPHONATE N-ACETYLTRANSFERASE-RELATED"/>
    <property type="match status" value="1"/>
</dbReference>
<protein>
    <submittedName>
        <fullName evidence="4">GNAT family N-acetyltransferase</fullName>
        <ecNumber evidence="4">2.3.1.-</ecNumber>
    </submittedName>
</protein>
<organism evidence="4 5">
    <name type="scientific">Paracoccus marinaquae</name>
    <dbReference type="NCBI Taxonomy" id="2841926"/>
    <lineage>
        <taxon>Bacteria</taxon>
        <taxon>Pseudomonadati</taxon>
        <taxon>Pseudomonadota</taxon>
        <taxon>Alphaproteobacteria</taxon>
        <taxon>Rhodobacterales</taxon>
        <taxon>Paracoccaceae</taxon>
        <taxon>Paracoccus</taxon>
    </lineage>
</organism>
<dbReference type="RefSeq" id="WP_216032318.1">
    <property type="nucleotide sequence ID" value="NZ_JAHKNG010000006.1"/>
</dbReference>
<gene>
    <name evidence="4" type="ORF">KNW02_05765</name>
</gene>
<feature type="domain" description="N-acetyltransferase" evidence="3">
    <location>
        <begin position="10"/>
        <end position="169"/>
    </location>
</feature>
<evidence type="ECO:0000259" key="3">
    <source>
        <dbReference type="PROSITE" id="PS51186"/>
    </source>
</evidence>
<keyword evidence="5" id="KW-1185">Reference proteome</keyword>
<keyword evidence="1 4" id="KW-0808">Transferase</keyword>
<dbReference type="PROSITE" id="PS51186">
    <property type="entry name" value="GNAT"/>
    <property type="match status" value="1"/>
</dbReference>
<dbReference type="InterPro" id="IPR050832">
    <property type="entry name" value="Bact_Acetyltransf"/>
</dbReference>
<sequence length="171" mass="17966">MRKSRQVHPLQIRSPIPAAALPAAAALWWGGVGPGWPRQVPEVRASHGIVALDARGEVQGVAGLRDGAGGFPAHVPLLARLAFRAAPATADLVIDGIVVREPGQGVGRLLIEAAGGHARAGGHPGLRVEVAARNHTACAFYRRLGFAEIGRGRYGWPWSGEVLLLRRPEGA</sequence>
<dbReference type="Proteomes" id="UP001166191">
    <property type="component" value="Unassembled WGS sequence"/>
</dbReference>
<evidence type="ECO:0000313" key="5">
    <source>
        <dbReference type="Proteomes" id="UP001166191"/>
    </source>
</evidence>